<dbReference type="GO" id="GO:0004674">
    <property type="term" value="F:protein serine/threonine kinase activity"/>
    <property type="evidence" value="ECO:0007669"/>
    <property type="project" value="UniProtKB-KW"/>
</dbReference>
<dbReference type="InterPro" id="IPR011009">
    <property type="entry name" value="Kinase-like_dom_sf"/>
</dbReference>
<dbReference type="Pfam" id="PF07714">
    <property type="entry name" value="PK_Tyr_Ser-Thr"/>
    <property type="match status" value="1"/>
</dbReference>
<sequence>MVQSPMIEPQMISCRCKTVKKKKRTIIAGLNSETCGREMLLGLLTSVVKPEDNVIAIHVEETDDTFDPNTFHVHEDLCKSKKIDFEVKVCIAESYISELTYQVRVSYATILTLGLQLFRAQCFSHQCLPERVTSFMHTSEAEGSSRHFASQELRYATNNFSSEMVIGEGGHSKVYRATLEDGRAAAVKVLKTTHHSVRDLFREVDFLSSMNHKNIVQIIGFCDSGEMLAIVYDLLQGSLRKNLRQLNWSERMKVAIGVAKALDLPSFILKPSHQFIGMSSLLTSSSPMIANQYCPILEQQCTSSISACRCAI</sequence>
<dbReference type="AlphaFoldDB" id="A0AAW1Y8S4"/>
<evidence type="ECO:0000313" key="6">
    <source>
        <dbReference type="EMBL" id="KAK9944293.1"/>
    </source>
</evidence>
<protein>
    <recommendedName>
        <fullName evidence="5">Protein kinase domain-containing protein</fullName>
    </recommendedName>
</protein>
<organism evidence="6 7">
    <name type="scientific">Rubus argutus</name>
    <name type="common">Southern blackberry</name>
    <dbReference type="NCBI Taxonomy" id="59490"/>
    <lineage>
        <taxon>Eukaryota</taxon>
        <taxon>Viridiplantae</taxon>
        <taxon>Streptophyta</taxon>
        <taxon>Embryophyta</taxon>
        <taxon>Tracheophyta</taxon>
        <taxon>Spermatophyta</taxon>
        <taxon>Magnoliopsida</taxon>
        <taxon>eudicotyledons</taxon>
        <taxon>Gunneridae</taxon>
        <taxon>Pentapetalae</taxon>
        <taxon>rosids</taxon>
        <taxon>fabids</taxon>
        <taxon>Rosales</taxon>
        <taxon>Rosaceae</taxon>
        <taxon>Rosoideae</taxon>
        <taxon>Rosoideae incertae sedis</taxon>
        <taxon>Rubus</taxon>
    </lineage>
</organism>
<comment type="caution">
    <text evidence="6">The sequence shown here is derived from an EMBL/GenBank/DDBJ whole genome shotgun (WGS) entry which is preliminary data.</text>
</comment>
<keyword evidence="7" id="KW-1185">Reference proteome</keyword>
<keyword evidence="3 4" id="KW-0067">ATP-binding</keyword>
<dbReference type="FunFam" id="3.30.200.20:FF:000268">
    <property type="entry name" value="probable receptor-like serine/threonine-protein kinase At5g57670"/>
    <property type="match status" value="1"/>
</dbReference>
<dbReference type="PANTHER" id="PTHR47989:SF42">
    <property type="entry name" value="SERINE_THREONINE-PROTEIN KINASE"/>
    <property type="match status" value="1"/>
</dbReference>
<evidence type="ECO:0000259" key="5">
    <source>
        <dbReference type="PROSITE" id="PS50011"/>
    </source>
</evidence>
<dbReference type="SUPFAM" id="SSF56112">
    <property type="entry name" value="Protein kinase-like (PK-like)"/>
    <property type="match status" value="1"/>
</dbReference>
<keyword evidence="1" id="KW-0808">Transferase</keyword>
<name>A0AAW1Y8S4_RUBAR</name>
<feature type="domain" description="Protein kinase" evidence="5">
    <location>
        <begin position="160"/>
        <end position="312"/>
    </location>
</feature>
<reference evidence="6 7" key="1">
    <citation type="journal article" date="2023" name="G3 (Bethesda)">
        <title>A chromosome-length genome assembly and annotation of blackberry (Rubus argutus, cv. 'Hillquist').</title>
        <authorList>
            <person name="Bruna T."/>
            <person name="Aryal R."/>
            <person name="Dudchenko O."/>
            <person name="Sargent D.J."/>
            <person name="Mead D."/>
            <person name="Buti M."/>
            <person name="Cavallini A."/>
            <person name="Hytonen T."/>
            <person name="Andres J."/>
            <person name="Pham M."/>
            <person name="Weisz D."/>
            <person name="Mascagni F."/>
            <person name="Usai G."/>
            <person name="Natali L."/>
            <person name="Bassil N."/>
            <person name="Fernandez G.E."/>
            <person name="Lomsadze A."/>
            <person name="Armour M."/>
            <person name="Olukolu B."/>
            <person name="Poorten T."/>
            <person name="Britton C."/>
            <person name="Davik J."/>
            <person name="Ashrafi H."/>
            <person name="Aiden E.L."/>
            <person name="Borodovsky M."/>
            <person name="Worthington M."/>
        </authorList>
    </citation>
    <scope>NUCLEOTIDE SEQUENCE [LARGE SCALE GENOMIC DNA]</scope>
    <source>
        <strain evidence="6">PI 553951</strain>
    </source>
</reference>
<dbReference type="InterPro" id="IPR001245">
    <property type="entry name" value="Ser-Thr/Tyr_kinase_cat_dom"/>
</dbReference>
<gene>
    <name evidence="6" type="ORF">M0R45_009866</name>
</gene>
<feature type="binding site" evidence="4">
    <location>
        <position position="188"/>
    </location>
    <ligand>
        <name>ATP</name>
        <dbReference type="ChEBI" id="CHEBI:30616"/>
    </ligand>
</feature>
<dbReference type="InterPro" id="IPR017441">
    <property type="entry name" value="Protein_kinase_ATP_BS"/>
</dbReference>
<dbReference type="PANTHER" id="PTHR47989">
    <property type="entry name" value="OS01G0750732 PROTEIN"/>
    <property type="match status" value="1"/>
</dbReference>
<evidence type="ECO:0000256" key="3">
    <source>
        <dbReference type="ARBA" id="ARBA00022840"/>
    </source>
</evidence>
<evidence type="ECO:0000256" key="1">
    <source>
        <dbReference type="ARBA" id="ARBA00022527"/>
    </source>
</evidence>
<evidence type="ECO:0000313" key="7">
    <source>
        <dbReference type="Proteomes" id="UP001457282"/>
    </source>
</evidence>
<dbReference type="GO" id="GO:0005524">
    <property type="term" value="F:ATP binding"/>
    <property type="evidence" value="ECO:0007669"/>
    <property type="project" value="UniProtKB-UniRule"/>
</dbReference>
<keyword evidence="1" id="KW-0418">Kinase</keyword>
<dbReference type="EMBL" id="JBEDUW010000002">
    <property type="protein sequence ID" value="KAK9944293.1"/>
    <property type="molecule type" value="Genomic_DNA"/>
</dbReference>
<dbReference type="Proteomes" id="UP001457282">
    <property type="component" value="Unassembled WGS sequence"/>
</dbReference>
<accession>A0AAW1Y8S4</accession>
<dbReference type="Gene3D" id="3.30.200.20">
    <property type="entry name" value="Phosphorylase Kinase, domain 1"/>
    <property type="match status" value="1"/>
</dbReference>
<evidence type="ECO:0000256" key="2">
    <source>
        <dbReference type="ARBA" id="ARBA00022741"/>
    </source>
</evidence>
<keyword evidence="2 4" id="KW-0547">Nucleotide-binding</keyword>
<dbReference type="InterPro" id="IPR000719">
    <property type="entry name" value="Prot_kinase_dom"/>
</dbReference>
<dbReference type="PROSITE" id="PS50011">
    <property type="entry name" value="PROTEIN_KINASE_DOM"/>
    <property type="match status" value="1"/>
</dbReference>
<dbReference type="PROSITE" id="PS00107">
    <property type="entry name" value="PROTEIN_KINASE_ATP"/>
    <property type="match status" value="1"/>
</dbReference>
<keyword evidence="1" id="KW-0723">Serine/threonine-protein kinase</keyword>
<evidence type="ECO:0000256" key="4">
    <source>
        <dbReference type="PROSITE-ProRule" id="PRU10141"/>
    </source>
</evidence>
<proteinExistence type="predicted"/>